<dbReference type="InterPro" id="IPR005844">
    <property type="entry name" value="A-D-PHexomutase_a/b/a-I"/>
</dbReference>
<evidence type="ECO:0000256" key="11">
    <source>
        <dbReference type="ARBA" id="ARBA00023235"/>
    </source>
</evidence>
<evidence type="ECO:0000256" key="3">
    <source>
        <dbReference type="ARBA" id="ARBA00005164"/>
    </source>
</evidence>
<keyword evidence="8" id="KW-0597">Phosphoprotein</keyword>
<dbReference type="SUPFAM" id="SSF55957">
    <property type="entry name" value="Phosphoglucomutase, C-terminal domain"/>
    <property type="match status" value="1"/>
</dbReference>
<comment type="cofactor">
    <cofactor evidence="2">
        <name>Mg(2+)</name>
        <dbReference type="ChEBI" id="CHEBI:18420"/>
    </cofactor>
</comment>
<dbReference type="PRINTS" id="PR00509">
    <property type="entry name" value="PGMPMM"/>
</dbReference>
<keyword evidence="7" id="KW-0119">Carbohydrate metabolism</keyword>
<dbReference type="Pfam" id="PF02880">
    <property type="entry name" value="PGM_PMM_III"/>
    <property type="match status" value="1"/>
</dbReference>
<gene>
    <name evidence="20" type="ORF">ACFSOY_03100</name>
</gene>
<keyword evidence="10 15" id="KW-0460">Magnesium</keyword>
<comment type="catalytic activity">
    <reaction evidence="1">
        <text>alpha-D-glucose 1-phosphate = alpha-D-glucose 6-phosphate</text>
        <dbReference type="Rhea" id="RHEA:23536"/>
        <dbReference type="ChEBI" id="CHEBI:58225"/>
        <dbReference type="ChEBI" id="CHEBI:58601"/>
        <dbReference type="EC" id="5.4.2.2"/>
    </reaction>
</comment>
<dbReference type="RefSeq" id="WP_386044059.1">
    <property type="nucleotide sequence ID" value="NZ_JBHUIO010000002.1"/>
</dbReference>
<evidence type="ECO:0000256" key="13">
    <source>
        <dbReference type="ARBA" id="ARBA00041398"/>
    </source>
</evidence>
<dbReference type="Gene3D" id="3.40.120.10">
    <property type="entry name" value="Alpha-D-Glucose-1,6-Bisphosphate, subunit A, domain 3"/>
    <property type="match status" value="3"/>
</dbReference>
<dbReference type="InterPro" id="IPR016066">
    <property type="entry name" value="A-D-PHexomutase_CS"/>
</dbReference>
<dbReference type="InterPro" id="IPR005841">
    <property type="entry name" value="Alpha-D-phosphohexomutase_SF"/>
</dbReference>
<feature type="domain" description="Alpha-D-phosphohexomutase C-terminal" evidence="16">
    <location>
        <begin position="409"/>
        <end position="460"/>
    </location>
</feature>
<dbReference type="Pfam" id="PF02879">
    <property type="entry name" value="PGM_PMM_II"/>
    <property type="match status" value="1"/>
</dbReference>
<organism evidence="20 21">
    <name type="scientific">Tumebacillus lipolyticus</name>
    <dbReference type="NCBI Taxonomy" id="1280370"/>
    <lineage>
        <taxon>Bacteria</taxon>
        <taxon>Bacillati</taxon>
        <taxon>Bacillota</taxon>
        <taxon>Bacilli</taxon>
        <taxon>Bacillales</taxon>
        <taxon>Alicyclobacillaceae</taxon>
        <taxon>Tumebacillus</taxon>
    </lineage>
</organism>
<dbReference type="InterPro" id="IPR036900">
    <property type="entry name" value="A-D-PHexomutase_C_sf"/>
</dbReference>
<keyword evidence="11" id="KW-0413">Isomerase</keyword>
<evidence type="ECO:0000256" key="10">
    <source>
        <dbReference type="ARBA" id="ARBA00022842"/>
    </source>
</evidence>
<evidence type="ECO:0000313" key="20">
    <source>
        <dbReference type="EMBL" id="MFD2169006.1"/>
    </source>
</evidence>
<dbReference type="Pfam" id="PF02878">
    <property type="entry name" value="PGM_PMM_I"/>
    <property type="match status" value="1"/>
</dbReference>
<dbReference type="Pfam" id="PF00408">
    <property type="entry name" value="PGM_PMM_IV"/>
    <property type="match status" value="1"/>
</dbReference>
<comment type="pathway">
    <text evidence="3">Glycolipid metabolism; diglucosyl-diacylglycerol biosynthesis.</text>
</comment>
<feature type="domain" description="Alpha-D-phosphohexomutase alpha/beta/alpha" evidence="19">
    <location>
        <begin position="267"/>
        <end position="373"/>
    </location>
</feature>
<evidence type="ECO:0000256" key="15">
    <source>
        <dbReference type="RuleBase" id="RU004326"/>
    </source>
</evidence>
<evidence type="ECO:0000259" key="19">
    <source>
        <dbReference type="Pfam" id="PF02880"/>
    </source>
</evidence>
<evidence type="ECO:0000256" key="12">
    <source>
        <dbReference type="ARBA" id="ARBA00039995"/>
    </source>
</evidence>
<evidence type="ECO:0000259" key="16">
    <source>
        <dbReference type="Pfam" id="PF00408"/>
    </source>
</evidence>
<dbReference type="InterPro" id="IPR016055">
    <property type="entry name" value="A-D-PHexomutase_a/b/a-I/II/III"/>
</dbReference>
<evidence type="ECO:0000256" key="5">
    <source>
        <dbReference type="ARBA" id="ARBA00010231"/>
    </source>
</evidence>
<dbReference type="PANTHER" id="PTHR45745">
    <property type="entry name" value="PHOSPHOMANNOMUTASE 45A"/>
    <property type="match status" value="1"/>
</dbReference>
<evidence type="ECO:0000256" key="14">
    <source>
        <dbReference type="ARBA" id="ARBA00041467"/>
    </source>
</evidence>
<dbReference type="InterPro" id="IPR005846">
    <property type="entry name" value="A-D-PHexomutase_a/b/a-III"/>
</dbReference>
<name>A0ABW4ZUA3_9BACL</name>
<evidence type="ECO:0000256" key="7">
    <source>
        <dbReference type="ARBA" id="ARBA00022526"/>
    </source>
</evidence>
<keyword evidence="9 15" id="KW-0479">Metal-binding</keyword>
<evidence type="ECO:0000256" key="9">
    <source>
        <dbReference type="ARBA" id="ARBA00022723"/>
    </source>
</evidence>
<evidence type="ECO:0000313" key="21">
    <source>
        <dbReference type="Proteomes" id="UP001597343"/>
    </source>
</evidence>
<dbReference type="Gene3D" id="3.30.310.50">
    <property type="entry name" value="Alpha-D-phosphohexomutase, C-terminal domain"/>
    <property type="match status" value="1"/>
</dbReference>
<feature type="domain" description="Alpha-D-phosphohexomutase alpha/beta/alpha" evidence="18">
    <location>
        <begin position="160"/>
        <end position="260"/>
    </location>
</feature>
<dbReference type="InterPro" id="IPR005843">
    <property type="entry name" value="A-D-PHexomutase_C"/>
</dbReference>
<dbReference type="EMBL" id="JBHUIO010000002">
    <property type="protein sequence ID" value="MFD2169006.1"/>
    <property type="molecule type" value="Genomic_DNA"/>
</dbReference>
<dbReference type="PANTHER" id="PTHR45745:SF1">
    <property type="entry name" value="PHOSPHOGLUCOMUTASE 2B-RELATED"/>
    <property type="match status" value="1"/>
</dbReference>
<sequence length="466" mass="50939">MDIQFGTEGWRGQIADTFTTGNLRLVCQAIADELHAKQVQESGVVVGYDTRFLSDVFARECAQVLAANSIPVYLFDSVTPTPLLSFAVRHLGAAGGLMITASHNPAVWNGVKWKGPHAGPANEEEIAQIAARLGKTAAKSIPFDSAKRLGMIELINLDQPYFDQLLRFLSPTLDRELRLHVVVDAMHGAAGAYFSRALEALGCQVTQVRSDPDPTFGGVNPEPIPKNLGVLMEKVLEVGADLGLATDGDGDRLGAVDAQGNYVSPQILFALLTLHLLRDRKWSGSVVKTFSTTWLIDRIADLYEVQMHEVPIGFKHICGLMQAEDVLIGGEESGGIGIPLHMPERDGIFSGMLLIEHLLLSGQQLSDAIDQLMFLAGYHAYDRIDLPLAQAKKESLFRSLVQQPITFAGDQIEEVQTLDGVKYKLSDGRWILFRASGTEPLLRIYAEARESEDVSRLIAAAKRLVD</sequence>
<accession>A0ABW4ZUA3</accession>
<protein>
    <recommendedName>
        <fullName evidence="12">Phosphoglucomutase</fullName>
        <ecNumber evidence="6">5.4.2.2</ecNumber>
    </recommendedName>
    <alternativeName>
        <fullName evidence="14">Alpha-phosphoglucomutase</fullName>
    </alternativeName>
    <alternativeName>
        <fullName evidence="13">Glucose phosphomutase</fullName>
    </alternativeName>
</protein>
<dbReference type="SUPFAM" id="SSF53738">
    <property type="entry name" value="Phosphoglucomutase, first 3 domains"/>
    <property type="match status" value="3"/>
</dbReference>
<evidence type="ECO:0000256" key="1">
    <source>
        <dbReference type="ARBA" id="ARBA00000443"/>
    </source>
</evidence>
<keyword evidence="21" id="KW-1185">Reference proteome</keyword>
<dbReference type="PROSITE" id="PS00710">
    <property type="entry name" value="PGM_PMM"/>
    <property type="match status" value="1"/>
</dbReference>
<comment type="pathway">
    <text evidence="4">Lipid metabolism.</text>
</comment>
<evidence type="ECO:0000256" key="6">
    <source>
        <dbReference type="ARBA" id="ARBA00012728"/>
    </source>
</evidence>
<evidence type="ECO:0000259" key="17">
    <source>
        <dbReference type="Pfam" id="PF02878"/>
    </source>
</evidence>
<dbReference type="EC" id="5.4.2.2" evidence="6"/>
<dbReference type="CDD" id="cd05800">
    <property type="entry name" value="PGM_like2"/>
    <property type="match status" value="1"/>
</dbReference>
<comment type="similarity">
    <text evidence="5 15">Belongs to the phosphohexose mutase family.</text>
</comment>
<evidence type="ECO:0000259" key="18">
    <source>
        <dbReference type="Pfam" id="PF02879"/>
    </source>
</evidence>
<comment type="caution">
    <text evidence="20">The sequence shown here is derived from an EMBL/GenBank/DDBJ whole genome shotgun (WGS) entry which is preliminary data.</text>
</comment>
<evidence type="ECO:0000256" key="2">
    <source>
        <dbReference type="ARBA" id="ARBA00001946"/>
    </source>
</evidence>
<dbReference type="Proteomes" id="UP001597343">
    <property type="component" value="Unassembled WGS sequence"/>
</dbReference>
<evidence type="ECO:0000256" key="8">
    <source>
        <dbReference type="ARBA" id="ARBA00022553"/>
    </source>
</evidence>
<reference evidence="21" key="1">
    <citation type="journal article" date="2019" name="Int. J. Syst. Evol. Microbiol.">
        <title>The Global Catalogue of Microorganisms (GCM) 10K type strain sequencing project: providing services to taxonomists for standard genome sequencing and annotation.</title>
        <authorList>
            <consortium name="The Broad Institute Genomics Platform"/>
            <consortium name="The Broad Institute Genome Sequencing Center for Infectious Disease"/>
            <person name="Wu L."/>
            <person name="Ma J."/>
        </authorList>
    </citation>
    <scope>NUCLEOTIDE SEQUENCE [LARGE SCALE GENOMIC DNA]</scope>
    <source>
        <strain evidence="21">CGMCC 1.13574</strain>
    </source>
</reference>
<keyword evidence="7" id="KW-0313">Glucose metabolism</keyword>
<feature type="domain" description="Alpha-D-phosphohexomutase alpha/beta/alpha" evidence="17">
    <location>
        <begin position="3"/>
        <end position="136"/>
    </location>
</feature>
<dbReference type="InterPro" id="IPR005845">
    <property type="entry name" value="A-D-PHexomutase_a/b/a-II"/>
</dbReference>
<proteinExistence type="inferred from homology"/>
<evidence type="ECO:0000256" key="4">
    <source>
        <dbReference type="ARBA" id="ARBA00005189"/>
    </source>
</evidence>